<evidence type="ECO:0000313" key="2">
    <source>
        <dbReference type="EMBL" id="NVO32057.1"/>
    </source>
</evidence>
<keyword evidence="1" id="KW-0472">Membrane</keyword>
<evidence type="ECO:0000256" key="1">
    <source>
        <dbReference type="SAM" id="Phobius"/>
    </source>
</evidence>
<feature type="transmembrane region" description="Helical" evidence="1">
    <location>
        <begin position="21"/>
        <end position="40"/>
    </location>
</feature>
<keyword evidence="3" id="KW-1185">Reference proteome</keyword>
<organism evidence="2 3">
    <name type="scientific">Hymenobacter lapidiphilus</name>
    <dbReference type="NCBI Taxonomy" id="2608003"/>
    <lineage>
        <taxon>Bacteria</taxon>
        <taxon>Pseudomonadati</taxon>
        <taxon>Bacteroidota</taxon>
        <taxon>Cytophagia</taxon>
        <taxon>Cytophagales</taxon>
        <taxon>Hymenobacteraceae</taxon>
        <taxon>Hymenobacter</taxon>
    </lineage>
</organism>
<feature type="transmembrane region" description="Helical" evidence="1">
    <location>
        <begin position="52"/>
        <end position="73"/>
    </location>
</feature>
<keyword evidence="1" id="KW-1133">Transmembrane helix</keyword>
<comment type="caution">
    <text evidence="2">The sequence shown here is derived from an EMBL/GenBank/DDBJ whole genome shotgun (WGS) entry which is preliminary data.</text>
</comment>
<sequence length="143" mass="16129">MAGNGGGRMSGRRRLPAGLRHPLFVAGVGIYLVLILYKTGSPLVAGWPRPPALLRAHLADALALPLLLTLELWLLRRYYFRRPAFVLPISWIFSTWLVFSLWFEWLLPHLDARATADWRDVLAYALGGLVFGLWLNRPAEPAD</sequence>
<dbReference type="EMBL" id="JABKAU010000022">
    <property type="protein sequence ID" value="NVO32057.1"/>
    <property type="molecule type" value="Genomic_DNA"/>
</dbReference>
<reference evidence="2 3" key="1">
    <citation type="submission" date="2020-05" db="EMBL/GenBank/DDBJ databases">
        <title>Hymenobacter terrestris sp. nov. and Hymenobacter lapidiphilus sp. nov., isolated from regoliths in Antarctica.</title>
        <authorList>
            <person name="Sedlacek I."/>
            <person name="Pantucek R."/>
            <person name="Zeman M."/>
            <person name="Holochova P."/>
            <person name="Kralova S."/>
            <person name="Stankova E."/>
            <person name="Sedo O."/>
            <person name="Micenkova L."/>
            <person name="Svec P."/>
            <person name="Gupta V."/>
            <person name="Sood U."/>
            <person name="Korpole U.S."/>
            <person name="Lal R."/>
        </authorList>
    </citation>
    <scope>NUCLEOTIDE SEQUENCE [LARGE SCALE GENOMIC DNA]</scope>
    <source>
        <strain evidence="2 3">P5342</strain>
    </source>
</reference>
<keyword evidence="1" id="KW-0812">Transmembrane</keyword>
<accession>A0A7Y7PQX6</accession>
<protein>
    <recommendedName>
        <fullName evidence="4">VanZ-like domain-containing protein</fullName>
    </recommendedName>
</protein>
<evidence type="ECO:0008006" key="4">
    <source>
        <dbReference type="Google" id="ProtNLM"/>
    </source>
</evidence>
<dbReference type="Proteomes" id="UP000565521">
    <property type="component" value="Unassembled WGS sequence"/>
</dbReference>
<evidence type="ECO:0000313" key="3">
    <source>
        <dbReference type="Proteomes" id="UP000565521"/>
    </source>
</evidence>
<proteinExistence type="predicted"/>
<feature type="transmembrane region" description="Helical" evidence="1">
    <location>
        <begin position="85"/>
        <end position="106"/>
    </location>
</feature>
<dbReference type="AlphaFoldDB" id="A0A7Y7PQX6"/>
<dbReference type="RefSeq" id="WP_176908947.1">
    <property type="nucleotide sequence ID" value="NZ_JABKAU010000022.1"/>
</dbReference>
<feature type="transmembrane region" description="Helical" evidence="1">
    <location>
        <begin position="118"/>
        <end position="135"/>
    </location>
</feature>
<name>A0A7Y7PQX6_9BACT</name>
<gene>
    <name evidence="2" type="ORF">HW554_12600</name>
</gene>